<feature type="non-terminal residue" evidence="1">
    <location>
        <position position="1"/>
    </location>
</feature>
<evidence type="ECO:0000313" key="1">
    <source>
        <dbReference type="EMBL" id="EKC50626.1"/>
    </source>
</evidence>
<accession>K1STU3</accession>
<dbReference type="EMBL" id="AJWZ01009672">
    <property type="protein sequence ID" value="EKC50626.1"/>
    <property type="molecule type" value="Genomic_DNA"/>
</dbReference>
<comment type="caution">
    <text evidence="1">The sequence shown here is derived from an EMBL/GenBank/DDBJ whole genome shotgun (WGS) entry which is preliminary data.</text>
</comment>
<gene>
    <name evidence="1" type="ORF">OBE_14037</name>
</gene>
<name>K1STU3_9ZZZZ</name>
<proteinExistence type="predicted"/>
<protein>
    <submittedName>
        <fullName evidence="1">Uncharacterized protein</fullName>
    </submittedName>
</protein>
<sequence length="244" mass="29602">IDKMIFIDRKESLYAVSRRVNQVQRLFSANLLREWDNTLVASKIEFKSNEISGYNLIEDNWKNILLLRREDVTEKMLRKIILGRNKRNLFPYISYENWGGKVFPLCRAKDEEIELFMSLVPDSMFKDRIIREQLMNKLDDDFLKYYPAKYFTYDLLQKYVKSCGELAIIKNAPYLARMKEQAHIRRYFIEIAEKNANYTIKHIDELPKEYQCEELYQKLALSLYQKHRPKWCPDYIWKYHNNPR</sequence>
<dbReference type="AlphaFoldDB" id="K1STU3"/>
<reference evidence="1" key="1">
    <citation type="journal article" date="2013" name="Environ. Microbiol.">
        <title>Microbiota from the distal guts of lean and obese adolescents exhibit partial functional redundancy besides clear differences in community structure.</title>
        <authorList>
            <person name="Ferrer M."/>
            <person name="Ruiz A."/>
            <person name="Lanza F."/>
            <person name="Haange S.B."/>
            <person name="Oberbach A."/>
            <person name="Till H."/>
            <person name="Bargiela R."/>
            <person name="Campoy C."/>
            <person name="Segura M.T."/>
            <person name="Richter M."/>
            <person name="von Bergen M."/>
            <person name="Seifert J."/>
            <person name="Suarez A."/>
        </authorList>
    </citation>
    <scope>NUCLEOTIDE SEQUENCE</scope>
</reference>
<organism evidence="1">
    <name type="scientific">human gut metagenome</name>
    <dbReference type="NCBI Taxonomy" id="408170"/>
    <lineage>
        <taxon>unclassified sequences</taxon>
        <taxon>metagenomes</taxon>
        <taxon>organismal metagenomes</taxon>
    </lineage>
</organism>